<protein>
    <submittedName>
        <fullName evidence="2">Uncharacterized protein</fullName>
    </submittedName>
</protein>
<dbReference type="OrthoDB" id="5430106at2759"/>
<feature type="compositionally biased region" description="Polar residues" evidence="1">
    <location>
        <begin position="339"/>
        <end position="364"/>
    </location>
</feature>
<dbReference type="GO" id="GO:0031931">
    <property type="term" value="C:TORC1 complex"/>
    <property type="evidence" value="ECO:0007669"/>
    <property type="project" value="TreeGrafter"/>
</dbReference>
<comment type="caution">
    <text evidence="2">The sequence shown here is derived from an EMBL/GenBank/DDBJ whole genome shotgun (WGS) entry which is preliminary data.</text>
</comment>
<feature type="compositionally biased region" description="Basic residues" evidence="1">
    <location>
        <begin position="54"/>
        <end position="68"/>
    </location>
</feature>
<evidence type="ECO:0000313" key="2">
    <source>
        <dbReference type="EMBL" id="RYP10205.1"/>
    </source>
</evidence>
<dbReference type="PANTHER" id="PTHR22794">
    <property type="entry name" value="THAP DOMAIN PROTEIN 11"/>
    <property type="match status" value="1"/>
</dbReference>
<dbReference type="AlphaFoldDB" id="A0A4Q4TS18"/>
<accession>A0A4Q4TS18</accession>
<feature type="compositionally biased region" description="Polar residues" evidence="1">
    <location>
        <begin position="11"/>
        <end position="25"/>
    </location>
</feature>
<feature type="compositionally biased region" description="Acidic residues" evidence="1">
    <location>
        <begin position="184"/>
        <end position="201"/>
    </location>
</feature>
<feature type="compositionally biased region" description="Low complexity" evidence="1">
    <location>
        <begin position="212"/>
        <end position="225"/>
    </location>
</feature>
<organism evidence="2 3">
    <name type="scientific">Monosporascus ibericus</name>
    <dbReference type="NCBI Taxonomy" id="155417"/>
    <lineage>
        <taxon>Eukaryota</taxon>
        <taxon>Fungi</taxon>
        <taxon>Dikarya</taxon>
        <taxon>Ascomycota</taxon>
        <taxon>Pezizomycotina</taxon>
        <taxon>Sordariomycetes</taxon>
        <taxon>Xylariomycetidae</taxon>
        <taxon>Xylariales</taxon>
        <taxon>Xylariales incertae sedis</taxon>
        <taxon>Monosporascus</taxon>
    </lineage>
</organism>
<dbReference type="GO" id="GO:0000329">
    <property type="term" value="C:fungal-type vacuole membrane"/>
    <property type="evidence" value="ECO:0007669"/>
    <property type="project" value="TreeGrafter"/>
</dbReference>
<feature type="compositionally biased region" description="Polar residues" evidence="1">
    <location>
        <begin position="413"/>
        <end position="426"/>
    </location>
</feature>
<feature type="compositionally biased region" description="Polar residues" evidence="1">
    <location>
        <begin position="36"/>
        <end position="53"/>
    </location>
</feature>
<proteinExistence type="predicted"/>
<feature type="region of interest" description="Disordered" evidence="1">
    <location>
        <begin position="1"/>
        <end position="451"/>
    </location>
</feature>
<keyword evidence="3" id="KW-1185">Reference proteome</keyword>
<name>A0A4Q4TS18_9PEZI</name>
<reference evidence="2 3" key="1">
    <citation type="submission" date="2018-06" db="EMBL/GenBank/DDBJ databases">
        <title>Complete Genomes of Monosporascus.</title>
        <authorList>
            <person name="Robinson A.J."/>
            <person name="Natvig D.O."/>
        </authorList>
    </citation>
    <scope>NUCLEOTIDE SEQUENCE [LARGE SCALE GENOMIC DNA]</scope>
    <source>
        <strain evidence="2 3">CBS 110550</strain>
    </source>
</reference>
<gene>
    <name evidence="2" type="ORF">DL764_000826</name>
</gene>
<feature type="compositionally biased region" description="Polar residues" evidence="1">
    <location>
        <begin position="120"/>
        <end position="134"/>
    </location>
</feature>
<feature type="region of interest" description="Disordered" evidence="1">
    <location>
        <begin position="485"/>
        <end position="510"/>
    </location>
</feature>
<sequence length="510" mass="55504">MADDRDPFPPTISTASSSNNPTVQSKRPGLKRHITDVSQLSDQSNNHRYNVSKNQRHGHGHGHARVHARVPSSKKFVNRRQPSPPSPERLPMIASAHHTGQHHHHRRATSEVKLPLPRQAPSTTALKKNSSHTSLGLAGKRNRSHVEIAKRSKSSAANLKRSSSHKEVNKLKGTKSQVHFDLGNDNELDPDLEGVQDDEWVDASNSASPYLSRRGSVVSTGQSSTTREDPDDDNDDSDAVGRSPSKPHTPSKDPSVDQEEEDDSASHVGRETIQHKEYITSRLLKRTPSSSAPPKMTAETASVRPEPSLPESRRDASSAYGTPRTSAFVGSGGDELTSRFVSGSGPSAESGSFCTPTRSPTHRTGSMPRPRPLANLEQERRDSISDGEGDSALAPRTRRPAYKPQPAEKSRTQQKLNLQRASSSIEPAQPGGGAGVGGVSPLVGGSSYDNRDPRVGKLLERTGMEYLVVIGSKWTGALQFEPEFRRRRQVEADNSTTGSVSPDKRSEFQF</sequence>
<dbReference type="EMBL" id="QJNU01000021">
    <property type="protein sequence ID" value="RYP10205.1"/>
    <property type="molecule type" value="Genomic_DNA"/>
</dbReference>
<evidence type="ECO:0000256" key="1">
    <source>
        <dbReference type="SAM" id="MobiDB-lite"/>
    </source>
</evidence>
<feature type="compositionally biased region" description="Acidic residues" evidence="1">
    <location>
        <begin position="229"/>
        <end position="238"/>
    </location>
</feature>
<evidence type="ECO:0000313" key="3">
    <source>
        <dbReference type="Proteomes" id="UP000293360"/>
    </source>
</evidence>
<dbReference type="PANTHER" id="PTHR22794:SF2">
    <property type="entry name" value="THAP DOMAIN-CONTAINING PROTEIN 11"/>
    <property type="match status" value="1"/>
</dbReference>
<feature type="compositionally biased region" description="Basic and acidic residues" evidence="1">
    <location>
        <begin position="264"/>
        <end position="279"/>
    </location>
</feature>
<dbReference type="STRING" id="155417.A0A4Q4TS18"/>
<dbReference type="Proteomes" id="UP000293360">
    <property type="component" value="Unassembled WGS sequence"/>
</dbReference>